<feature type="compositionally biased region" description="Polar residues" evidence="1">
    <location>
        <begin position="1"/>
        <end position="10"/>
    </location>
</feature>
<dbReference type="KEGG" id="mtua:CSH63_31955"/>
<dbReference type="AlphaFoldDB" id="A0A386WY23"/>
<dbReference type="InterPro" id="IPR052963">
    <property type="entry name" value="Pantetheine_PDE"/>
</dbReference>
<dbReference type="SUPFAM" id="SSF56300">
    <property type="entry name" value="Metallo-dependent phosphatases"/>
    <property type="match status" value="1"/>
</dbReference>
<dbReference type="GO" id="GO:0016787">
    <property type="term" value="F:hydrolase activity"/>
    <property type="evidence" value="ECO:0007669"/>
    <property type="project" value="InterPro"/>
</dbReference>
<proteinExistence type="predicted"/>
<evidence type="ECO:0000259" key="2">
    <source>
        <dbReference type="Pfam" id="PF00149"/>
    </source>
</evidence>
<feature type="compositionally biased region" description="Basic and acidic residues" evidence="1">
    <location>
        <begin position="206"/>
        <end position="219"/>
    </location>
</feature>
<dbReference type="Pfam" id="PF00149">
    <property type="entry name" value="Metallophos"/>
    <property type="match status" value="1"/>
</dbReference>
<feature type="region of interest" description="Disordered" evidence="1">
    <location>
        <begin position="1"/>
        <end position="269"/>
    </location>
</feature>
<dbReference type="Proteomes" id="UP000267804">
    <property type="component" value="Chromosome"/>
</dbReference>
<evidence type="ECO:0000256" key="1">
    <source>
        <dbReference type="SAM" id="MobiDB-lite"/>
    </source>
</evidence>
<protein>
    <recommendedName>
        <fullName evidence="2">Calcineurin-like phosphoesterase domain-containing protein</fullName>
    </recommendedName>
</protein>
<reference evidence="3 4" key="1">
    <citation type="submission" date="2017-10" db="EMBL/GenBank/DDBJ databases">
        <title>Integration of genomic and chemical information greatly accelerates assignment of the full stereostructure of myelolactone, a potent inhibitor of myeloma from a marine-derived Micromonospora.</title>
        <authorList>
            <person name="Kim M.C."/>
            <person name="Machado H."/>
            <person name="Jensen P.R."/>
            <person name="Fenical W."/>
        </authorList>
    </citation>
    <scope>NUCLEOTIDE SEQUENCE [LARGE SCALE GENOMIC DNA]</scope>
    <source>
        <strain evidence="3 4">CNY-010</strain>
    </source>
</reference>
<gene>
    <name evidence="3" type="ORF">CSH63_31955</name>
</gene>
<name>A0A386WY23_9ACTN</name>
<feature type="compositionally biased region" description="Basic residues" evidence="1">
    <location>
        <begin position="33"/>
        <end position="44"/>
    </location>
</feature>
<feature type="compositionally biased region" description="Basic and acidic residues" evidence="1">
    <location>
        <begin position="91"/>
        <end position="106"/>
    </location>
</feature>
<dbReference type="Gene3D" id="3.60.21.10">
    <property type="match status" value="1"/>
</dbReference>
<dbReference type="PANTHER" id="PTHR36492">
    <property type="match status" value="1"/>
</dbReference>
<accession>A0A386WY23</accession>
<dbReference type="EMBL" id="CP024087">
    <property type="protein sequence ID" value="AYF31969.1"/>
    <property type="molecule type" value="Genomic_DNA"/>
</dbReference>
<evidence type="ECO:0000313" key="4">
    <source>
        <dbReference type="Proteomes" id="UP000267804"/>
    </source>
</evidence>
<dbReference type="InterPro" id="IPR029052">
    <property type="entry name" value="Metallo-depent_PP-like"/>
</dbReference>
<feature type="compositionally biased region" description="Basic residues" evidence="1">
    <location>
        <begin position="226"/>
        <end position="256"/>
    </location>
</feature>
<dbReference type="PANTHER" id="PTHR36492:SF2">
    <property type="entry name" value="[ACYL-CARRIER-PROTEIN] PHOSPHODIESTERASE PPTH"/>
    <property type="match status" value="1"/>
</dbReference>
<dbReference type="CDD" id="cd00838">
    <property type="entry name" value="MPP_superfamily"/>
    <property type="match status" value="1"/>
</dbReference>
<feature type="compositionally biased region" description="Basic and acidic residues" evidence="1">
    <location>
        <begin position="45"/>
        <end position="57"/>
    </location>
</feature>
<dbReference type="InterPro" id="IPR004843">
    <property type="entry name" value="Calcineurin-like_PHP"/>
</dbReference>
<sequence>MAHSHGTSARQEPPRGYRALRRTPGSSTCGGASRRRRRTHHHRREDRPPARSPHDRSGSAVTHRLRRNSSPGHIVPTLDVLRKSVRRGHRVTWDRCSERPGTDPPERPAGCARPRPDPLHGRAWPVDARGDDHRGQVRRRRARHAAAERGGRAVGAAPRRTGTRERRRHPGRDDRHDAGPVARRPGGGAAGRRERGGRRPAGGVGLRHDSAAGEADRRHAASGVRQRPRRRRRTPGGPPHRGRRRRDQGRRRARGPARRDGGAGGCAGVRGVSTILATSDLHVGYAENRAIADRLRPASDDDWLIVAGDVGEIFADVEAVLTVLSRRFAKVIWAPGNHELWTPKEDPVQLRGVARYERLVEMCRSIGVVTPEDPYPVWHGDGGPVVVAPLFLLYDYSFRTPTAPTQAQALEQAYEAGVVCTDEFLLHPDPFPTREAWCRSRVAETERRLAGLDASLPTVLVNHYPLVREPTRVLRHPEFAQWCGTDRTADWHVRFRSVVAVYGHLHIPRTTWYDGVRFEEVSLGYPREWRHRGPEPNPLRTILPAGARV</sequence>
<evidence type="ECO:0000313" key="3">
    <source>
        <dbReference type="EMBL" id="AYF31969.1"/>
    </source>
</evidence>
<feature type="domain" description="Calcineurin-like phosphoesterase" evidence="2">
    <location>
        <begin position="274"/>
        <end position="508"/>
    </location>
</feature>
<organism evidence="3 4">
    <name type="scientific">Micromonospora tulbaghiae</name>
    <dbReference type="NCBI Taxonomy" id="479978"/>
    <lineage>
        <taxon>Bacteria</taxon>
        <taxon>Bacillati</taxon>
        <taxon>Actinomycetota</taxon>
        <taxon>Actinomycetes</taxon>
        <taxon>Micromonosporales</taxon>
        <taxon>Micromonosporaceae</taxon>
        <taxon>Micromonospora</taxon>
    </lineage>
</organism>